<reference evidence="3" key="2">
    <citation type="submission" date="2021-01" db="EMBL/GenBank/DDBJ databases">
        <authorList>
            <person name="Schikora-Tamarit M.A."/>
        </authorList>
    </citation>
    <scope>NUCLEOTIDE SEQUENCE</scope>
    <source>
        <strain evidence="3">CBS2887</strain>
    </source>
</reference>
<evidence type="ECO:0000313" key="4">
    <source>
        <dbReference type="Proteomes" id="UP000774326"/>
    </source>
</evidence>
<dbReference type="InterPro" id="IPR045297">
    <property type="entry name" value="Complex1_LYR_LYRM4"/>
</dbReference>
<accession>A0A9P8TI89</accession>
<dbReference type="Pfam" id="PF05347">
    <property type="entry name" value="Complex1_LYR"/>
    <property type="match status" value="1"/>
</dbReference>
<evidence type="ECO:0000259" key="2">
    <source>
        <dbReference type="Pfam" id="PF05347"/>
    </source>
</evidence>
<dbReference type="Proteomes" id="UP000774326">
    <property type="component" value="Unassembled WGS sequence"/>
</dbReference>
<reference evidence="3" key="1">
    <citation type="journal article" date="2021" name="Open Biol.">
        <title>Shared evolutionary footprints suggest mitochondrial oxidative damage underlies multiple complex I losses in fungi.</title>
        <authorList>
            <person name="Schikora-Tamarit M.A."/>
            <person name="Marcet-Houben M."/>
            <person name="Nosek J."/>
            <person name="Gabaldon T."/>
        </authorList>
    </citation>
    <scope>NUCLEOTIDE SEQUENCE</scope>
    <source>
        <strain evidence="3">CBS2887</strain>
    </source>
</reference>
<sequence>MSTAPSTTQVLSLYREFLRNATKFNNYNFKNYFIRRSRDAFNSGKTLKTQEEITNAYTKAQQELEVLKRQSLISRLYSFEKLVVEPLNGSHKK</sequence>
<dbReference type="EMBL" id="JAEUBG010004853">
    <property type="protein sequence ID" value="KAH3679804.1"/>
    <property type="molecule type" value="Genomic_DNA"/>
</dbReference>
<dbReference type="GO" id="GO:1990221">
    <property type="term" value="C:L-cysteine desulfurase complex"/>
    <property type="evidence" value="ECO:0007669"/>
    <property type="project" value="TreeGrafter"/>
</dbReference>
<dbReference type="CDD" id="cd20264">
    <property type="entry name" value="Complex1_LYR_LYRM4"/>
    <property type="match status" value="1"/>
</dbReference>
<dbReference type="PANTHER" id="PTHR13166">
    <property type="entry name" value="PROTEIN C6ORF149"/>
    <property type="match status" value="1"/>
</dbReference>
<organism evidence="3 4">
    <name type="scientific">Wickerhamomyces pijperi</name>
    <name type="common">Yeast</name>
    <name type="synonym">Pichia pijperi</name>
    <dbReference type="NCBI Taxonomy" id="599730"/>
    <lineage>
        <taxon>Eukaryota</taxon>
        <taxon>Fungi</taxon>
        <taxon>Dikarya</taxon>
        <taxon>Ascomycota</taxon>
        <taxon>Saccharomycotina</taxon>
        <taxon>Saccharomycetes</taxon>
        <taxon>Phaffomycetales</taxon>
        <taxon>Wickerhamomycetaceae</taxon>
        <taxon>Wickerhamomyces</taxon>
    </lineage>
</organism>
<protein>
    <recommendedName>
        <fullName evidence="2">Complex 1 LYR protein domain-containing protein</fullName>
    </recommendedName>
</protein>
<feature type="domain" description="Complex 1 LYR protein" evidence="2">
    <location>
        <begin position="9"/>
        <end position="66"/>
    </location>
</feature>
<dbReference type="AlphaFoldDB" id="A0A9P8TI89"/>
<dbReference type="GO" id="GO:0016226">
    <property type="term" value="P:iron-sulfur cluster assembly"/>
    <property type="evidence" value="ECO:0007669"/>
    <property type="project" value="InterPro"/>
</dbReference>
<dbReference type="PANTHER" id="PTHR13166:SF7">
    <property type="entry name" value="LYR MOTIF-CONTAINING PROTEIN 4"/>
    <property type="match status" value="1"/>
</dbReference>
<dbReference type="OrthoDB" id="275715at2759"/>
<evidence type="ECO:0000313" key="3">
    <source>
        <dbReference type="EMBL" id="KAH3679804.1"/>
    </source>
</evidence>
<proteinExistence type="inferred from homology"/>
<name>A0A9P8TI89_WICPI</name>
<keyword evidence="4" id="KW-1185">Reference proteome</keyword>
<gene>
    <name evidence="3" type="ORF">WICPIJ_008513</name>
</gene>
<comment type="caution">
    <text evidence="3">The sequence shown here is derived from an EMBL/GenBank/DDBJ whole genome shotgun (WGS) entry which is preliminary data.</text>
</comment>
<dbReference type="InterPro" id="IPR008011">
    <property type="entry name" value="Complex1_LYR_dom"/>
</dbReference>
<comment type="similarity">
    <text evidence="1">Belongs to the complex I LYR family.</text>
</comment>
<dbReference type="InterPro" id="IPR051522">
    <property type="entry name" value="ISC_assembly_LYR"/>
</dbReference>
<dbReference type="GO" id="GO:0005739">
    <property type="term" value="C:mitochondrion"/>
    <property type="evidence" value="ECO:0007669"/>
    <property type="project" value="TreeGrafter"/>
</dbReference>
<evidence type="ECO:0000256" key="1">
    <source>
        <dbReference type="ARBA" id="ARBA00009508"/>
    </source>
</evidence>